<evidence type="ECO:0000256" key="1">
    <source>
        <dbReference type="ARBA" id="ARBA00022723"/>
    </source>
</evidence>
<evidence type="ECO:0000259" key="2">
    <source>
        <dbReference type="Pfam" id="PF07883"/>
    </source>
</evidence>
<dbReference type="SUPFAM" id="SSF51182">
    <property type="entry name" value="RmlC-like cupins"/>
    <property type="match status" value="1"/>
</dbReference>
<dbReference type="KEGG" id="whj:H9Q79_11455"/>
<dbReference type="Pfam" id="PF07883">
    <property type="entry name" value="Cupin_2"/>
    <property type="match status" value="1"/>
</dbReference>
<gene>
    <name evidence="3" type="ORF">H9Q79_11455</name>
</gene>
<name>A0A7G9G9Q9_9FIRM</name>
<dbReference type="EMBL" id="CP060635">
    <property type="protein sequence ID" value="QNM07541.1"/>
    <property type="molecule type" value="Genomic_DNA"/>
</dbReference>
<feature type="domain" description="Cupin type-2" evidence="2">
    <location>
        <begin position="36"/>
        <end position="103"/>
    </location>
</feature>
<protein>
    <submittedName>
        <fullName evidence="3">Cupin domain-containing protein</fullName>
    </submittedName>
</protein>
<reference evidence="3 4" key="1">
    <citation type="submission" date="2020-08" db="EMBL/GenBank/DDBJ databases">
        <authorList>
            <person name="Liu C."/>
            <person name="Sun Q."/>
        </authorList>
    </citation>
    <scope>NUCLEOTIDE SEQUENCE [LARGE SCALE GENOMIC DNA]</scope>
    <source>
        <strain evidence="3 4">NSJ-29</strain>
    </source>
</reference>
<dbReference type="PANTHER" id="PTHR35848:SF6">
    <property type="entry name" value="CUPIN TYPE-2 DOMAIN-CONTAINING PROTEIN"/>
    <property type="match status" value="1"/>
</dbReference>
<dbReference type="InterPro" id="IPR051610">
    <property type="entry name" value="GPI/OXD"/>
</dbReference>
<dbReference type="InterPro" id="IPR013096">
    <property type="entry name" value="Cupin_2"/>
</dbReference>
<dbReference type="CDD" id="cd02221">
    <property type="entry name" value="cupin_TM1287-like"/>
    <property type="match status" value="1"/>
</dbReference>
<dbReference type="Gene3D" id="2.60.120.10">
    <property type="entry name" value="Jelly Rolls"/>
    <property type="match status" value="1"/>
</dbReference>
<keyword evidence="4" id="KW-1185">Reference proteome</keyword>
<dbReference type="PANTHER" id="PTHR35848">
    <property type="entry name" value="OXALATE-BINDING PROTEIN"/>
    <property type="match status" value="1"/>
</dbReference>
<accession>A0A7G9G9Q9</accession>
<dbReference type="AlphaFoldDB" id="A0A7G9G9Q9"/>
<sequence>MEIVREENPEGGKGFMTLKKLLGEEEMHGNCGLYAEVTMEKGTELGFHRHYGESETYYILSGEADYNDNGTVRPVRAGDVTYTPSGKGHGLTNTGDGEFVFMALIIKD</sequence>
<dbReference type="RefSeq" id="WP_118644189.1">
    <property type="nucleotide sequence ID" value="NZ_CP060635.1"/>
</dbReference>
<evidence type="ECO:0000313" key="4">
    <source>
        <dbReference type="Proteomes" id="UP000515860"/>
    </source>
</evidence>
<keyword evidence="1" id="KW-0479">Metal-binding</keyword>
<dbReference type="InterPro" id="IPR014710">
    <property type="entry name" value="RmlC-like_jellyroll"/>
</dbReference>
<evidence type="ECO:0000313" key="3">
    <source>
        <dbReference type="EMBL" id="QNM07541.1"/>
    </source>
</evidence>
<dbReference type="Proteomes" id="UP000515860">
    <property type="component" value="Chromosome"/>
</dbReference>
<proteinExistence type="predicted"/>
<organism evidence="3 4">
    <name type="scientific">Wansuia hejianensis</name>
    <dbReference type="NCBI Taxonomy" id="2763667"/>
    <lineage>
        <taxon>Bacteria</taxon>
        <taxon>Bacillati</taxon>
        <taxon>Bacillota</taxon>
        <taxon>Clostridia</taxon>
        <taxon>Lachnospirales</taxon>
        <taxon>Lachnospiraceae</taxon>
        <taxon>Wansuia</taxon>
    </lineage>
</organism>
<dbReference type="InterPro" id="IPR011051">
    <property type="entry name" value="RmlC_Cupin_sf"/>
</dbReference>
<dbReference type="GO" id="GO:0046872">
    <property type="term" value="F:metal ion binding"/>
    <property type="evidence" value="ECO:0007669"/>
    <property type="project" value="UniProtKB-KW"/>
</dbReference>